<evidence type="ECO:0000256" key="2">
    <source>
        <dbReference type="ARBA" id="ARBA00022723"/>
    </source>
</evidence>
<dbReference type="SUPFAM" id="SSF54631">
    <property type="entry name" value="CBS-domain pair"/>
    <property type="match status" value="1"/>
</dbReference>
<accession>A0A3S5ALH4</accession>
<evidence type="ECO:0000256" key="3">
    <source>
        <dbReference type="ARBA" id="ARBA00022749"/>
    </source>
</evidence>
<dbReference type="InterPro" id="IPR005990">
    <property type="entry name" value="IMP_DH"/>
</dbReference>
<keyword evidence="11" id="KW-1133">Transmembrane helix</keyword>
<evidence type="ECO:0000313" key="14">
    <source>
        <dbReference type="Proteomes" id="UP000784294"/>
    </source>
</evidence>
<dbReference type="GO" id="GO:0046872">
    <property type="term" value="F:metal ion binding"/>
    <property type="evidence" value="ECO:0007669"/>
    <property type="project" value="UniProtKB-KW"/>
</dbReference>
<evidence type="ECO:0000259" key="12">
    <source>
        <dbReference type="PROSITE" id="PS51371"/>
    </source>
</evidence>
<dbReference type="SUPFAM" id="SSF51412">
    <property type="entry name" value="Inosine monophosphate dehydrogenase (IMPDH)"/>
    <property type="match status" value="1"/>
</dbReference>
<dbReference type="InterPro" id="IPR046342">
    <property type="entry name" value="CBS_dom_sf"/>
</dbReference>
<evidence type="ECO:0000256" key="7">
    <source>
        <dbReference type="ARBA" id="ARBA00024384"/>
    </source>
</evidence>
<keyword evidence="14" id="KW-1185">Reference proteome</keyword>
<comment type="pathway">
    <text evidence="6">Purine metabolism; XMP biosynthesis via de novo pathway; XMP from IMP: step 1/1.</text>
</comment>
<feature type="domain" description="CBS" evidence="12">
    <location>
        <begin position="100"/>
        <end position="161"/>
    </location>
</feature>
<dbReference type="FunFam" id="3.20.20.70:FF:000424">
    <property type="entry name" value="Inosine-5'-monophosphate dehydrogenase 2"/>
    <property type="match status" value="1"/>
</dbReference>
<dbReference type="InterPro" id="IPR013785">
    <property type="entry name" value="Aldolase_TIM"/>
</dbReference>
<dbReference type="SMART" id="SM01240">
    <property type="entry name" value="IMPDH"/>
    <property type="match status" value="1"/>
</dbReference>
<dbReference type="Proteomes" id="UP000784294">
    <property type="component" value="Unassembled WGS sequence"/>
</dbReference>
<comment type="caution">
    <text evidence="13">The sequence shown here is derived from an EMBL/GenBank/DDBJ whole genome shotgun (WGS) entry which is preliminary data.</text>
</comment>
<evidence type="ECO:0000256" key="4">
    <source>
        <dbReference type="ARBA" id="ARBA00023002"/>
    </source>
</evidence>
<keyword evidence="5 10" id="KW-0129">CBS domain</keyword>
<evidence type="ECO:0000256" key="8">
    <source>
        <dbReference type="ARBA" id="ARBA00046101"/>
    </source>
</evidence>
<evidence type="ECO:0000256" key="11">
    <source>
        <dbReference type="SAM" id="Phobius"/>
    </source>
</evidence>
<dbReference type="AlphaFoldDB" id="A0A3S5ALH4"/>
<dbReference type="CDD" id="cd04601">
    <property type="entry name" value="CBS_pair_IMPDH"/>
    <property type="match status" value="1"/>
</dbReference>
<keyword evidence="4" id="KW-0560">Oxidoreductase</keyword>
<feature type="transmembrane region" description="Helical" evidence="11">
    <location>
        <begin position="7"/>
        <end position="28"/>
    </location>
</feature>
<keyword evidence="3" id="KW-0332">GMP biosynthesis</keyword>
<name>A0A3S5ALH4_9PLAT</name>
<dbReference type="InterPro" id="IPR000644">
    <property type="entry name" value="CBS_dom"/>
</dbReference>
<organism evidence="13 14">
    <name type="scientific">Protopolystoma xenopodis</name>
    <dbReference type="NCBI Taxonomy" id="117903"/>
    <lineage>
        <taxon>Eukaryota</taxon>
        <taxon>Metazoa</taxon>
        <taxon>Spiralia</taxon>
        <taxon>Lophotrochozoa</taxon>
        <taxon>Platyhelminthes</taxon>
        <taxon>Monogenea</taxon>
        <taxon>Polyopisthocotylea</taxon>
        <taxon>Polystomatidea</taxon>
        <taxon>Polystomatidae</taxon>
        <taxon>Protopolystoma</taxon>
    </lineage>
</organism>
<dbReference type="Pfam" id="PF00478">
    <property type="entry name" value="IMPDH"/>
    <property type="match status" value="1"/>
</dbReference>
<evidence type="ECO:0000256" key="5">
    <source>
        <dbReference type="ARBA" id="ARBA00023122"/>
    </source>
</evidence>
<dbReference type="EMBL" id="CAAALY010082609">
    <property type="protein sequence ID" value="VEL26771.1"/>
    <property type="molecule type" value="Genomic_DNA"/>
</dbReference>
<comment type="catalytic activity">
    <reaction evidence="9">
        <text>IMP + NAD(+) + H2O = XMP + NADH + H(+)</text>
        <dbReference type="Rhea" id="RHEA:11708"/>
        <dbReference type="ChEBI" id="CHEBI:15377"/>
        <dbReference type="ChEBI" id="CHEBI:15378"/>
        <dbReference type="ChEBI" id="CHEBI:57464"/>
        <dbReference type="ChEBI" id="CHEBI:57540"/>
        <dbReference type="ChEBI" id="CHEBI:57945"/>
        <dbReference type="ChEBI" id="CHEBI:58053"/>
        <dbReference type="EC" id="1.1.1.205"/>
    </reaction>
</comment>
<proteinExistence type="inferred from homology"/>
<dbReference type="Gene3D" id="3.20.20.70">
    <property type="entry name" value="Aldolase class I"/>
    <property type="match status" value="1"/>
</dbReference>
<dbReference type="UniPathway" id="UPA00601">
    <property type="reaction ID" value="UER00295"/>
</dbReference>
<dbReference type="PANTHER" id="PTHR11911">
    <property type="entry name" value="INOSINE-5-MONOPHOSPHATE DEHYDROGENASE RELATED"/>
    <property type="match status" value="1"/>
</dbReference>
<comment type="similarity">
    <text evidence="1">Belongs to the IMPDH/GMPR family.</text>
</comment>
<dbReference type="EC" id="1.1.1.205" evidence="7"/>
<reference evidence="13" key="1">
    <citation type="submission" date="2018-11" db="EMBL/GenBank/DDBJ databases">
        <authorList>
            <consortium name="Pathogen Informatics"/>
        </authorList>
    </citation>
    <scope>NUCLEOTIDE SEQUENCE</scope>
</reference>
<evidence type="ECO:0000313" key="13">
    <source>
        <dbReference type="EMBL" id="VEL26771.1"/>
    </source>
</evidence>
<dbReference type="SMART" id="SM00116">
    <property type="entry name" value="CBS"/>
    <property type="match status" value="1"/>
</dbReference>
<keyword evidence="11" id="KW-0472">Membrane</keyword>
<dbReference type="PANTHER" id="PTHR11911:SF111">
    <property type="entry name" value="INOSINE-5'-MONOPHOSPHATE DEHYDROGENASE"/>
    <property type="match status" value="1"/>
</dbReference>
<dbReference type="PROSITE" id="PS51371">
    <property type="entry name" value="CBS"/>
    <property type="match status" value="1"/>
</dbReference>
<comment type="function">
    <text evidence="8">Catalyzes the conversion of inosine 5'-phosphate (IMP) to xanthosine 5'-phosphate (XMP), the first committed and rate-limiting step in the de novo synthesis of guanine nucleotides, and therefore plays an important role in the regulation of cell growth. Could also have a single-stranded nucleic acid-binding activity and could play a role in RNA and/or DNA metabolism. It may also have a role in the development of malignancy and the growth progression of some tumors.</text>
</comment>
<dbReference type="GO" id="GO:0003938">
    <property type="term" value="F:IMP dehydrogenase activity"/>
    <property type="evidence" value="ECO:0007669"/>
    <property type="project" value="UniProtKB-EC"/>
</dbReference>
<dbReference type="InterPro" id="IPR001093">
    <property type="entry name" value="IMP_DH_GMPRt"/>
</dbReference>
<evidence type="ECO:0000256" key="1">
    <source>
        <dbReference type="ARBA" id="ARBA00005502"/>
    </source>
</evidence>
<keyword evidence="11" id="KW-0812">Transmembrane</keyword>
<evidence type="ECO:0000256" key="10">
    <source>
        <dbReference type="PROSITE-ProRule" id="PRU00703"/>
    </source>
</evidence>
<keyword evidence="2" id="KW-0479">Metal-binding</keyword>
<dbReference type="OrthoDB" id="416622at2759"/>
<protein>
    <recommendedName>
        <fullName evidence="7">IMP dehydrogenase</fullName>
        <ecNumber evidence="7">1.1.1.205</ecNumber>
    </recommendedName>
</protein>
<sequence>MTFSQNIILYIHNFLFIFSDFIILPGYVSFNNSEVDLSTFLTRNIALKLPFVSSPMDTVTEANMAIAMGLCGGIGIIHHNCSIDYQLDQVRKVKKYEQGFIMDPVVMPPHSTVADVLSVKSKLGFSGIPITENGKIGGRLVGLVTLRDIDFVGKTDLNIPVSAVMTPFENLITATHGIGLTEANTILQKSKKVHFKRTKVIMDG</sequence>
<evidence type="ECO:0000256" key="9">
    <source>
        <dbReference type="ARBA" id="ARBA00048028"/>
    </source>
</evidence>
<evidence type="ECO:0000256" key="6">
    <source>
        <dbReference type="ARBA" id="ARBA00024330"/>
    </source>
</evidence>
<dbReference type="GO" id="GO:0006177">
    <property type="term" value="P:GMP biosynthetic process"/>
    <property type="evidence" value="ECO:0007669"/>
    <property type="project" value="UniProtKB-KW"/>
</dbReference>
<dbReference type="GO" id="GO:0006183">
    <property type="term" value="P:GTP biosynthetic process"/>
    <property type="evidence" value="ECO:0007669"/>
    <property type="project" value="TreeGrafter"/>
</dbReference>
<dbReference type="GO" id="GO:0005737">
    <property type="term" value="C:cytoplasm"/>
    <property type="evidence" value="ECO:0007669"/>
    <property type="project" value="TreeGrafter"/>
</dbReference>
<gene>
    <name evidence="13" type="ORF">PXEA_LOCUS20211</name>
</gene>
<keyword evidence="3" id="KW-0658">Purine biosynthesis</keyword>